<reference evidence="1 2" key="1">
    <citation type="submission" date="2019-03" db="EMBL/GenBank/DDBJ databases">
        <title>Genomic Encyclopedia of Type Strains, Phase IV (KMG-IV): sequencing the most valuable type-strain genomes for metagenomic binning, comparative biology and taxonomic classification.</title>
        <authorList>
            <person name="Goeker M."/>
        </authorList>
    </citation>
    <scope>NUCLEOTIDE SEQUENCE [LARGE SCALE GENOMIC DNA]</scope>
    <source>
        <strain evidence="1 2">DSM 15969</strain>
    </source>
</reference>
<evidence type="ECO:0000313" key="2">
    <source>
        <dbReference type="Proteomes" id="UP000295063"/>
    </source>
</evidence>
<evidence type="ECO:0000313" key="1">
    <source>
        <dbReference type="EMBL" id="TCL37241.1"/>
    </source>
</evidence>
<accession>A0A4R1PZX5</accession>
<dbReference type="PANTHER" id="PTHR36847">
    <property type="entry name" value="AMIDOLIGASE ENZYME"/>
    <property type="match status" value="1"/>
</dbReference>
<protein>
    <submittedName>
        <fullName evidence="1">Putative amidoligase enzyme</fullName>
    </submittedName>
</protein>
<dbReference type="OrthoDB" id="5380364at2"/>
<dbReference type="InterPro" id="IPR022025">
    <property type="entry name" value="Amidoligase_2"/>
</dbReference>
<dbReference type="Proteomes" id="UP000295063">
    <property type="component" value="Unassembled WGS sequence"/>
</dbReference>
<comment type="caution">
    <text evidence="1">The sequence shown here is derived from an EMBL/GenBank/DDBJ whole genome shotgun (WGS) entry which is preliminary data.</text>
</comment>
<sequence>MKNQYFGIEIELTGITRYQAATTIAAYFGTSLGRQSASYGSYRVADRQGRTWQVVKDGSVTAQKKVNGARTSAGDEYKVEVVSPKSRYEDIEDIQELIRRLREAGAFTNSSCGIHIHVDAANHTAKTLRNLVNLMASKEDMLYKALEVDEARMRRFCQKVNGSLIEDINRTKPATMEALRTLWYKPYSGETNYHYHASRYHGLNFHSVFTKGTVEFRLFNSTTHAGKIKAYIQLCLAISHQAIAQKSASARKTATTNEKFTFRTWLLRLGLIGDEFQTARQHLLAKLEGNSAWRYAAS</sequence>
<organism evidence="1 2">
    <name type="scientific">Anaerospora hongkongensis</name>
    <dbReference type="NCBI Taxonomy" id="244830"/>
    <lineage>
        <taxon>Bacteria</taxon>
        <taxon>Bacillati</taxon>
        <taxon>Bacillota</taxon>
        <taxon>Negativicutes</taxon>
        <taxon>Selenomonadales</taxon>
        <taxon>Sporomusaceae</taxon>
        <taxon>Anaerospora</taxon>
    </lineage>
</organism>
<gene>
    <name evidence="1" type="ORF">EV210_106110</name>
</gene>
<proteinExistence type="predicted"/>
<keyword evidence="1" id="KW-0436">Ligase</keyword>
<keyword evidence="2" id="KW-1185">Reference proteome</keyword>
<dbReference type="RefSeq" id="WP_132079484.1">
    <property type="nucleotide sequence ID" value="NZ_DAIMLW010000003.1"/>
</dbReference>
<dbReference type="AlphaFoldDB" id="A0A4R1PZX5"/>
<name>A0A4R1PZX5_9FIRM</name>
<dbReference type="Pfam" id="PF12224">
    <property type="entry name" value="Amidoligase_2"/>
    <property type="match status" value="1"/>
</dbReference>
<dbReference type="PANTHER" id="PTHR36847:SF1">
    <property type="entry name" value="AMIDOLIGASE ENZYME"/>
    <property type="match status" value="1"/>
</dbReference>
<dbReference type="GO" id="GO:0016874">
    <property type="term" value="F:ligase activity"/>
    <property type="evidence" value="ECO:0007669"/>
    <property type="project" value="UniProtKB-KW"/>
</dbReference>
<dbReference type="EMBL" id="SLUI01000006">
    <property type="protein sequence ID" value="TCL37241.1"/>
    <property type="molecule type" value="Genomic_DNA"/>
</dbReference>